<comment type="caution">
    <text evidence="1">The sequence shown here is derived from an EMBL/GenBank/DDBJ whole genome shotgun (WGS) entry which is preliminary data.</text>
</comment>
<sequence>MVSDALNVVLIRARTPPERVARHWEQSTQLTWFGASADHSLLHVSWSFGRLRGNAVPGLHTVGVFQVSKAIFGEVDENRLRHVLEALIPAGTDGATKVFLMRVSAQLAVGDWLLRHAPAPASTVFLKPDGIDVPAPTPRWPEHARDRVTPAVSKMDAALTKRIETVFASPHDTLLESLRG</sequence>
<evidence type="ECO:0000313" key="2">
    <source>
        <dbReference type="Proteomes" id="UP000249061"/>
    </source>
</evidence>
<protein>
    <submittedName>
        <fullName evidence="1">Uncharacterized protein</fullName>
    </submittedName>
</protein>
<dbReference type="AlphaFoldDB" id="A0A2W5T6Y2"/>
<organism evidence="1 2">
    <name type="scientific">Archangium gephyra</name>
    <dbReference type="NCBI Taxonomy" id="48"/>
    <lineage>
        <taxon>Bacteria</taxon>
        <taxon>Pseudomonadati</taxon>
        <taxon>Myxococcota</taxon>
        <taxon>Myxococcia</taxon>
        <taxon>Myxococcales</taxon>
        <taxon>Cystobacterineae</taxon>
        <taxon>Archangiaceae</taxon>
        <taxon>Archangium</taxon>
    </lineage>
</organism>
<evidence type="ECO:0000313" key="1">
    <source>
        <dbReference type="EMBL" id="PZR08056.1"/>
    </source>
</evidence>
<proteinExistence type="predicted"/>
<name>A0A2W5T6Y2_9BACT</name>
<dbReference type="Proteomes" id="UP000249061">
    <property type="component" value="Unassembled WGS sequence"/>
</dbReference>
<gene>
    <name evidence="1" type="ORF">DI536_25820</name>
</gene>
<accession>A0A2W5T6Y2</accession>
<reference evidence="1 2" key="1">
    <citation type="submission" date="2017-08" db="EMBL/GenBank/DDBJ databases">
        <title>Infants hospitalized years apart are colonized by the same room-sourced microbial strains.</title>
        <authorList>
            <person name="Brooks B."/>
            <person name="Olm M.R."/>
            <person name="Firek B.A."/>
            <person name="Baker R."/>
            <person name="Thomas B.C."/>
            <person name="Morowitz M.J."/>
            <person name="Banfield J.F."/>
        </authorList>
    </citation>
    <scope>NUCLEOTIDE SEQUENCE [LARGE SCALE GENOMIC DNA]</scope>
    <source>
        <strain evidence="1">S2_003_000_R2_14</strain>
    </source>
</reference>
<dbReference type="EMBL" id="QFQP01000027">
    <property type="protein sequence ID" value="PZR08056.1"/>
    <property type="molecule type" value="Genomic_DNA"/>
</dbReference>